<dbReference type="AlphaFoldDB" id="A0A4S4K5A0"/>
<feature type="region of interest" description="Disordered" evidence="1">
    <location>
        <begin position="69"/>
        <end position="121"/>
    </location>
</feature>
<proteinExistence type="predicted"/>
<comment type="caution">
    <text evidence="2">The sequence shown here is derived from an EMBL/GenBank/DDBJ whole genome shotgun (WGS) entry which is preliminary data.</text>
</comment>
<feature type="compositionally biased region" description="Low complexity" evidence="1">
    <location>
        <begin position="88"/>
        <end position="121"/>
    </location>
</feature>
<reference evidence="2 3" key="1">
    <citation type="submission" date="2019-02" db="EMBL/GenBank/DDBJ databases">
        <title>Genome sequencing of the rare red list fungi Phellinidium pouzarii.</title>
        <authorList>
            <person name="Buettner E."/>
            <person name="Kellner H."/>
        </authorList>
    </citation>
    <scope>NUCLEOTIDE SEQUENCE [LARGE SCALE GENOMIC DNA]</scope>
    <source>
        <strain evidence="2 3">DSM 108285</strain>
    </source>
</reference>
<accession>A0A4S4K5A0</accession>
<organism evidence="2 3">
    <name type="scientific">Phellinidium pouzarii</name>
    <dbReference type="NCBI Taxonomy" id="167371"/>
    <lineage>
        <taxon>Eukaryota</taxon>
        <taxon>Fungi</taxon>
        <taxon>Dikarya</taxon>
        <taxon>Basidiomycota</taxon>
        <taxon>Agaricomycotina</taxon>
        <taxon>Agaricomycetes</taxon>
        <taxon>Hymenochaetales</taxon>
        <taxon>Hymenochaetaceae</taxon>
        <taxon>Phellinidium</taxon>
    </lineage>
</organism>
<gene>
    <name evidence="2" type="ORF">EW145_g8536</name>
</gene>
<dbReference type="Proteomes" id="UP000308199">
    <property type="component" value="Unassembled WGS sequence"/>
</dbReference>
<protein>
    <submittedName>
        <fullName evidence="2">Uncharacterized protein</fullName>
    </submittedName>
</protein>
<feature type="non-terminal residue" evidence="2">
    <location>
        <position position="1"/>
    </location>
</feature>
<dbReference type="EMBL" id="SGPK01001480">
    <property type="protein sequence ID" value="THG92918.1"/>
    <property type="molecule type" value="Genomic_DNA"/>
</dbReference>
<evidence type="ECO:0000313" key="3">
    <source>
        <dbReference type="Proteomes" id="UP000308199"/>
    </source>
</evidence>
<name>A0A4S4K5A0_9AGAM</name>
<sequence length="271" mass="28566">HAGLDLDLDVDPPPAYGLDLDTVLRQWRTSVDASREISSLLPIESQLQRELDAANAVWAGLKEKSSKQQRQAVSPVLASPTSIAKATSRSSSSNLPGSSASASASASAPVPTSASTSASETTAVAIGVERELARQPTRTRADDVFSGLDQREAVKAAFERAHAEEMKWYECEVEVREKKLAEMKRQKDALASVASAQDAAWAQLQHAAGGIALPPGSSLATQIGAACEDLSRADMALGLVGPPSPLVPFLSRSLSLYLRYSAGILASISRT</sequence>
<keyword evidence="3" id="KW-1185">Reference proteome</keyword>
<evidence type="ECO:0000313" key="2">
    <source>
        <dbReference type="EMBL" id="THG92918.1"/>
    </source>
</evidence>
<evidence type="ECO:0000256" key="1">
    <source>
        <dbReference type="SAM" id="MobiDB-lite"/>
    </source>
</evidence>